<protein>
    <submittedName>
        <fullName evidence="1">Uncharacterized protein</fullName>
    </submittedName>
</protein>
<proteinExistence type="predicted"/>
<sequence length="141" mass="16564">MMDFIKNSELIVNFLKNKRPWYFHEIIGINFQTDLDYEGNSKNVLLITFIIKCSQLSDEYVATIKFVDASDVTLNKVTRVPIGDRLIIHDTQQNGWETKQRYHVHDDNGYGEETGFRFIDFYCSAIEAIEIKSFERKITLE</sequence>
<organism evidence="1 2">
    <name type="scientific">Carnobacterium divergens DSM 20623</name>
    <dbReference type="NCBI Taxonomy" id="1449336"/>
    <lineage>
        <taxon>Bacteria</taxon>
        <taxon>Bacillati</taxon>
        <taxon>Bacillota</taxon>
        <taxon>Bacilli</taxon>
        <taxon>Lactobacillales</taxon>
        <taxon>Carnobacteriaceae</taxon>
        <taxon>Carnobacterium</taxon>
    </lineage>
</organism>
<reference evidence="1 2" key="1">
    <citation type="journal article" date="2015" name="Genome Announc.">
        <title>Expanding the biotechnology potential of lactobacilli through comparative genomics of 213 strains and associated genera.</title>
        <authorList>
            <person name="Sun Z."/>
            <person name="Harris H.M."/>
            <person name="McCann A."/>
            <person name="Guo C."/>
            <person name="Argimon S."/>
            <person name="Zhang W."/>
            <person name="Yang X."/>
            <person name="Jeffery I.B."/>
            <person name="Cooney J.C."/>
            <person name="Kagawa T.F."/>
            <person name="Liu W."/>
            <person name="Song Y."/>
            <person name="Salvetti E."/>
            <person name="Wrobel A."/>
            <person name="Rasinkangas P."/>
            <person name="Parkhill J."/>
            <person name="Rea M.C."/>
            <person name="O'Sullivan O."/>
            <person name="Ritari J."/>
            <person name="Douillard F.P."/>
            <person name="Paul Ross R."/>
            <person name="Yang R."/>
            <person name="Briner A.E."/>
            <person name="Felis G.E."/>
            <person name="de Vos W.M."/>
            <person name="Barrangou R."/>
            <person name="Klaenhammer T.R."/>
            <person name="Caufield P.W."/>
            <person name="Cui Y."/>
            <person name="Zhang H."/>
            <person name="O'Toole P.W."/>
        </authorList>
    </citation>
    <scope>NUCLEOTIDE SEQUENCE [LARGE SCALE GENOMIC DNA]</scope>
    <source>
        <strain evidence="1 2">DSM 20623</strain>
    </source>
</reference>
<evidence type="ECO:0000313" key="2">
    <source>
        <dbReference type="Proteomes" id="UP000051658"/>
    </source>
</evidence>
<comment type="caution">
    <text evidence="1">The sequence shown here is derived from an EMBL/GenBank/DDBJ whole genome shotgun (WGS) entry which is preliminary data.</text>
</comment>
<dbReference type="RefSeq" id="WP_051915601.1">
    <property type="nucleotide sequence ID" value="NZ_JQBS01000001.1"/>
</dbReference>
<gene>
    <name evidence="1" type="ORF">IV74_GL001005</name>
</gene>
<dbReference type="AlphaFoldDB" id="A0A0R2I2I9"/>
<dbReference type="PATRIC" id="fig|1449336.4.peg.1029"/>
<dbReference type="EMBL" id="JQBS01000001">
    <property type="protein sequence ID" value="KRN57750.1"/>
    <property type="molecule type" value="Genomic_DNA"/>
</dbReference>
<name>A0A0R2I2I9_CARDV</name>
<dbReference type="GeneID" id="89589514"/>
<evidence type="ECO:0000313" key="1">
    <source>
        <dbReference type="EMBL" id="KRN57750.1"/>
    </source>
</evidence>
<accession>A0A0R2I2I9</accession>
<dbReference type="Proteomes" id="UP000051658">
    <property type="component" value="Unassembled WGS sequence"/>
</dbReference>
<keyword evidence="2" id="KW-1185">Reference proteome</keyword>